<proteinExistence type="predicted"/>
<feature type="non-terminal residue" evidence="1">
    <location>
        <position position="1"/>
    </location>
</feature>
<dbReference type="Proteomes" id="UP001218218">
    <property type="component" value="Unassembled WGS sequence"/>
</dbReference>
<protein>
    <submittedName>
        <fullName evidence="1">Uncharacterized protein</fullName>
    </submittedName>
</protein>
<name>A0AAD7EBU0_9AGAR</name>
<organism evidence="1 2">
    <name type="scientific">Mycena albidolilacea</name>
    <dbReference type="NCBI Taxonomy" id="1033008"/>
    <lineage>
        <taxon>Eukaryota</taxon>
        <taxon>Fungi</taxon>
        <taxon>Dikarya</taxon>
        <taxon>Basidiomycota</taxon>
        <taxon>Agaricomycotina</taxon>
        <taxon>Agaricomycetes</taxon>
        <taxon>Agaricomycetidae</taxon>
        <taxon>Agaricales</taxon>
        <taxon>Marasmiineae</taxon>
        <taxon>Mycenaceae</taxon>
        <taxon>Mycena</taxon>
    </lineage>
</organism>
<accession>A0AAD7EBU0</accession>
<dbReference type="AlphaFoldDB" id="A0AAD7EBU0"/>
<reference evidence="1" key="1">
    <citation type="submission" date="2023-03" db="EMBL/GenBank/DDBJ databases">
        <title>Massive genome expansion in bonnet fungi (Mycena s.s.) driven by repeated elements and novel gene families across ecological guilds.</title>
        <authorList>
            <consortium name="Lawrence Berkeley National Laboratory"/>
            <person name="Harder C.B."/>
            <person name="Miyauchi S."/>
            <person name="Viragh M."/>
            <person name="Kuo A."/>
            <person name="Thoen E."/>
            <person name="Andreopoulos B."/>
            <person name="Lu D."/>
            <person name="Skrede I."/>
            <person name="Drula E."/>
            <person name="Henrissat B."/>
            <person name="Morin E."/>
            <person name="Kohler A."/>
            <person name="Barry K."/>
            <person name="LaButti K."/>
            <person name="Morin E."/>
            <person name="Salamov A."/>
            <person name="Lipzen A."/>
            <person name="Mereny Z."/>
            <person name="Hegedus B."/>
            <person name="Baldrian P."/>
            <person name="Stursova M."/>
            <person name="Weitz H."/>
            <person name="Taylor A."/>
            <person name="Grigoriev I.V."/>
            <person name="Nagy L.G."/>
            <person name="Martin F."/>
            <person name="Kauserud H."/>
        </authorList>
    </citation>
    <scope>NUCLEOTIDE SEQUENCE</scope>
    <source>
        <strain evidence="1">CBHHK002</strain>
    </source>
</reference>
<dbReference type="SUPFAM" id="SSF46689">
    <property type="entry name" value="Homeodomain-like"/>
    <property type="match status" value="1"/>
</dbReference>
<keyword evidence="2" id="KW-1185">Reference proteome</keyword>
<dbReference type="EMBL" id="JARIHO010000076">
    <property type="protein sequence ID" value="KAJ7310901.1"/>
    <property type="molecule type" value="Genomic_DNA"/>
</dbReference>
<evidence type="ECO:0000313" key="1">
    <source>
        <dbReference type="EMBL" id="KAJ7310901.1"/>
    </source>
</evidence>
<evidence type="ECO:0000313" key="2">
    <source>
        <dbReference type="Proteomes" id="UP001218218"/>
    </source>
</evidence>
<gene>
    <name evidence="1" type="ORF">DFH08DRAFT_613851</name>
</gene>
<dbReference type="Pfam" id="PF13551">
    <property type="entry name" value="HTH_29"/>
    <property type="match status" value="1"/>
</dbReference>
<comment type="caution">
    <text evidence="1">The sequence shown here is derived from an EMBL/GenBank/DDBJ whole genome shotgun (WGS) entry which is preliminary data.</text>
</comment>
<feature type="non-terminal residue" evidence="1">
    <location>
        <position position="162"/>
    </location>
</feature>
<dbReference type="InterPro" id="IPR009057">
    <property type="entry name" value="Homeodomain-like_sf"/>
</dbReference>
<sequence>KISDDAKRIGLRLLARGRDTRDEIAEICDFSTRTLYRARERRRQTGSVARARRRNPGRPRILAVSDANYLLQLAKHKPTTFLDEYQHYMEKYRHLPVSITTIHRTFERAGLNVKRVQRMASERDPLQAGIFLHRVAQYPAHYLVSTDEMSKDDRIYARLWGR</sequence>